<keyword evidence="4 5" id="KW-0472">Membrane</keyword>
<dbReference type="InterPro" id="IPR004031">
    <property type="entry name" value="PMP22/EMP/MP20/Claudin"/>
</dbReference>
<reference evidence="6" key="1">
    <citation type="submission" date="2021-02" db="EMBL/GenBank/DDBJ databases">
        <authorList>
            <person name="Nowell W R."/>
        </authorList>
    </citation>
    <scope>NUCLEOTIDE SEQUENCE</scope>
</reference>
<evidence type="ECO:0000256" key="1">
    <source>
        <dbReference type="ARBA" id="ARBA00004141"/>
    </source>
</evidence>
<gene>
    <name evidence="7" type="ORF">OKA104_LOCUS10089</name>
    <name evidence="6" type="ORF">VCS650_LOCUS37055</name>
</gene>
<proteinExistence type="predicted"/>
<keyword evidence="2 5" id="KW-0812">Transmembrane</keyword>
<feature type="transmembrane region" description="Helical" evidence="5">
    <location>
        <begin position="7"/>
        <end position="26"/>
    </location>
</feature>
<evidence type="ECO:0000256" key="3">
    <source>
        <dbReference type="ARBA" id="ARBA00022989"/>
    </source>
</evidence>
<organism evidence="6 8">
    <name type="scientific">Adineta steineri</name>
    <dbReference type="NCBI Taxonomy" id="433720"/>
    <lineage>
        <taxon>Eukaryota</taxon>
        <taxon>Metazoa</taxon>
        <taxon>Spiralia</taxon>
        <taxon>Gnathifera</taxon>
        <taxon>Rotifera</taxon>
        <taxon>Eurotatoria</taxon>
        <taxon>Bdelloidea</taxon>
        <taxon>Adinetida</taxon>
        <taxon>Adinetidae</taxon>
        <taxon>Adineta</taxon>
    </lineage>
</organism>
<name>A0A815LR69_9BILA</name>
<evidence type="ECO:0000313" key="6">
    <source>
        <dbReference type="EMBL" id="CAF1410196.1"/>
    </source>
</evidence>
<sequence length="167" mass="17791">MCFESLKLAFTACGILVIVSGLYITANALPRWATRSVDSQKRTFGLWRACEKNEYVSRCVNLPLSVDDKTMATRAFITICCILAPLSAISILSIMFVNENIKKHMALLAKVLAIASAISGIIGVGLGISIVVDTIKISNATMGVSCILAIIALALNLAGAVITFLIK</sequence>
<dbReference type="Pfam" id="PF00822">
    <property type="entry name" value="PMP22_Claudin"/>
    <property type="match status" value="1"/>
</dbReference>
<comment type="subcellular location">
    <subcellularLocation>
        <location evidence="1">Membrane</location>
        <topology evidence="1">Multi-pass membrane protein</topology>
    </subcellularLocation>
</comment>
<comment type="caution">
    <text evidence="6">The sequence shown here is derived from an EMBL/GenBank/DDBJ whole genome shotgun (WGS) entry which is preliminary data.</text>
</comment>
<dbReference type="GO" id="GO:0016020">
    <property type="term" value="C:membrane"/>
    <property type="evidence" value="ECO:0007669"/>
    <property type="project" value="UniProtKB-SubCell"/>
</dbReference>
<dbReference type="Proteomes" id="UP000663891">
    <property type="component" value="Unassembled WGS sequence"/>
</dbReference>
<evidence type="ECO:0000256" key="5">
    <source>
        <dbReference type="SAM" id="Phobius"/>
    </source>
</evidence>
<evidence type="ECO:0008006" key="9">
    <source>
        <dbReference type="Google" id="ProtNLM"/>
    </source>
</evidence>
<dbReference type="Gene3D" id="1.20.140.150">
    <property type="match status" value="1"/>
</dbReference>
<keyword evidence="3 5" id="KW-1133">Transmembrane helix</keyword>
<evidence type="ECO:0000313" key="7">
    <source>
        <dbReference type="EMBL" id="CAF3665988.1"/>
    </source>
</evidence>
<accession>A0A815LR69</accession>
<evidence type="ECO:0000256" key="4">
    <source>
        <dbReference type="ARBA" id="ARBA00023136"/>
    </source>
</evidence>
<dbReference type="AlphaFoldDB" id="A0A815LR69"/>
<dbReference type="OrthoDB" id="10432017at2759"/>
<protein>
    <recommendedName>
        <fullName evidence="9">Claudin</fullName>
    </recommendedName>
</protein>
<feature type="transmembrane region" description="Helical" evidence="5">
    <location>
        <begin position="107"/>
        <end position="130"/>
    </location>
</feature>
<dbReference type="EMBL" id="CAJNON010000965">
    <property type="protein sequence ID" value="CAF1410196.1"/>
    <property type="molecule type" value="Genomic_DNA"/>
</dbReference>
<evidence type="ECO:0000256" key="2">
    <source>
        <dbReference type="ARBA" id="ARBA00022692"/>
    </source>
</evidence>
<feature type="transmembrane region" description="Helical" evidence="5">
    <location>
        <begin position="142"/>
        <end position="166"/>
    </location>
</feature>
<dbReference type="Proteomes" id="UP000663881">
    <property type="component" value="Unassembled WGS sequence"/>
</dbReference>
<dbReference type="EMBL" id="CAJOAY010000441">
    <property type="protein sequence ID" value="CAF3665988.1"/>
    <property type="molecule type" value="Genomic_DNA"/>
</dbReference>
<feature type="transmembrane region" description="Helical" evidence="5">
    <location>
        <begin position="75"/>
        <end position="95"/>
    </location>
</feature>
<evidence type="ECO:0000313" key="8">
    <source>
        <dbReference type="Proteomes" id="UP000663891"/>
    </source>
</evidence>